<reference evidence="1" key="2">
    <citation type="journal article" date="2015" name="Fish Shellfish Immunol.">
        <title>Early steps in the European eel (Anguilla anguilla)-Vibrio vulnificus interaction in the gills: Role of the RtxA13 toxin.</title>
        <authorList>
            <person name="Callol A."/>
            <person name="Pajuelo D."/>
            <person name="Ebbesson L."/>
            <person name="Teles M."/>
            <person name="MacKenzie S."/>
            <person name="Amaro C."/>
        </authorList>
    </citation>
    <scope>NUCLEOTIDE SEQUENCE</scope>
</reference>
<proteinExistence type="predicted"/>
<reference evidence="1" key="1">
    <citation type="submission" date="2014-11" db="EMBL/GenBank/DDBJ databases">
        <authorList>
            <person name="Amaro Gonzalez C."/>
        </authorList>
    </citation>
    <scope>NUCLEOTIDE SEQUENCE</scope>
</reference>
<protein>
    <submittedName>
        <fullName evidence="1">Uncharacterized protein</fullName>
    </submittedName>
</protein>
<dbReference type="EMBL" id="GBXM01065640">
    <property type="protein sequence ID" value="JAH42937.1"/>
    <property type="molecule type" value="Transcribed_RNA"/>
</dbReference>
<name>A0A0E9SNX4_ANGAN</name>
<accession>A0A0E9SNX4</accession>
<evidence type="ECO:0000313" key="1">
    <source>
        <dbReference type="EMBL" id="JAH42937.1"/>
    </source>
</evidence>
<dbReference type="AlphaFoldDB" id="A0A0E9SNX4"/>
<sequence>MEVYLQIKAVNTNLARWITENINKN</sequence>
<organism evidence="1">
    <name type="scientific">Anguilla anguilla</name>
    <name type="common">European freshwater eel</name>
    <name type="synonym">Muraena anguilla</name>
    <dbReference type="NCBI Taxonomy" id="7936"/>
    <lineage>
        <taxon>Eukaryota</taxon>
        <taxon>Metazoa</taxon>
        <taxon>Chordata</taxon>
        <taxon>Craniata</taxon>
        <taxon>Vertebrata</taxon>
        <taxon>Euteleostomi</taxon>
        <taxon>Actinopterygii</taxon>
        <taxon>Neopterygii</taxon>
        <taxon>Teleostei</taxon>
        <taxon>Anguilliformes</taxon>
        <taxon>Anguillidae</taxon>
        <taxon>Anguilla</taxon>
    </lineage>
</organism>